<sequence length="91" mass="10112">MKYLVGLIVFSSIGSFLFSDTIDFWRELRRSDSRSQLGMDFLRLAVLAGMASIGYWVATDTFQKPSDGIVFLVIGIVGAFSTHIISSSLRK</sequence>
<evidence type="ECO:0000313" key="3">
    <source>
        <dbReference type="Proteomes" id="UP000753908"/>
    </source>
</evidence>
<accession>A0A951U7R2</accession>
<keyword evidence="1" id="KW-0472">Membrane</keyword>
<dbReference type="Proteomes" id="UP000753908">
    <property type="component" value="Unassembled WGS sequence"/>
</dbReference>
<feature type="transmembrane region" description="Helical" evidence="1">
    <location>
        <begin position="69"/>
        <end position="89"/>
    </location>
</feature>
<name>A0A951U7R2_9CYAN</name>
<proteinExistence type="predicted"/>
<feature type="transmembrane region" description="Helical" evidence="1">
    <location>
        <begin position="37"/>
        <end position="57"/>
    </location>
</feature>
<keyword evidence="1" id="KW-1133">Transmembrane helix</keyword>
<organism evidence="2 3">
    <name type="scientific">Symplocastrum torsivum CPER-KK1</name>
    <dbReference type="NCBI Taxonomy" id="450513"/>
    <lineage>
        <taxon>Bacteria</taxon>
        <taxon>Bacillati</taxon>
        <taxon>Cyanobacteriota</taxon>
        <taxon>Cyanophyceae</taxon>
        <taxon>Oscillatoriophycideae</taxon>
        <taxon>Oscillatoriales</taxon>
        <taxon>Microcoleaceae</taxon>
        <taxon>Symplocastrum</taxon>
    </lineage>
</organism>
<evidence type="ECO:0000313" key="2">
    <source>
        <dbReference type="EMBL" id="MBW4543104.1"/>
    </source>
</evidence>
<evidence type="ECO:0000256" key="1">
    <source>
        <dbReference type="SAM" id="Phobius"/>
    </source>
</evidence>
<protein>
    <submittedName>
        <fullName evidence="2">Uncharacterized protein</fullName>
    </submittedName>
</protein>
<feature type="transmembrane region" description="Helical" evidence="1">
    <location>
        <begin position="6"/>
        <end position="25"/>
    </location>
</feature>
<reference evidence="2" key="1">
    <citation type="submission" date="2021-05" db="EMBL/GenBank/DDBJ databases">
        <authorList>
            <person name="Pietrasiak N."/>
            <person name="Ward R."/>
            <person name="Stajich J.E."/>
            <person name="Kurbessoian T."/>
        </authorList>
    </citation>
    <scope>NUCLEOTIDE SEQUENCE</scope>
    <source>
        <strain evidence="2">CPER-KK1</strain>
    </source>
</reference>
<dbReference type="AlphaFoldDB" id="A0A951U7R2"/>
<gene>
    <name evidence="2" type="ORF">KME25_01445</name>
</gene>
<reference evidence="2" key="2">
    <citation type="journal article" date="2022" name="Microbiol. Resour. Announc.">
        <title>Metagenome Sequencing to Explore Phylogenomics of Terrestrial Cyanobacteria.</title>
        <authorList>
            <person name="Ward R.D."/>
            <person name="Stajich J.E."/>
            <person name="Johansen J.R."/>
            <person name="Huntemann M."/>
            <person name="Clum A."/>
            <person name="Foster B."/>
            <person name="Foster B."/>
            <person name="Roux S."/>
            <person name="Palaniappan K."/>
            <person name="Varghese N."/>
            <person name="Mukherjee S."/>
            <person name="Reddy T.B.K."/>
            <person name="Daum C."/>
            <person name="Copeland A."/>
            <person name="Chen I.A."/>
            <person name="Ivanova N.N."/>
            <person name="Kyrpides N.C."/>
            <person name="Shapiro N."/>
            <person name="Eloe-Fadrosh E.A."/>
            <person name="Pietrasiak N."/>
        </authorList>
    </citation>
    <scope>NUCLEOTIDE SEQUENCE</scope>
    <source>
        <strain evidence="2">CPER-KK1</strain>
    </source>
</reference>
<keyword evidence="1" id="KW-0812">Transmembrane</keyword>
<dbReference type="EMBL" id="JAHHIF010000002">
    <property type="protein sequence ID" value="MBW4543104.1"/>
    <property type="molecule type" value="Genomic_DNA"/>
</dbReference>
<comment type="caution">
    <text evidence="2">The sequence shown here is derived from an EMBL/GenBank/DDBJ whole genome shotgun (WGS) entry which is preliminary data.</text>
</comment>